<dbReference type="EMBL" id="AP025314">
    <property type="protein sequence ID" value="BDD10499.1"/>
    <property type="molecule type" value="Genomic_DNA"/>
</dbReference>
<sequence length="655" mass="76513">MVLVAYACSTPESRIVELAGANGKELKATLALYEGDAVKFRAMNFLIRSLPYHYSIDSLPYFSRWKAYAEMRDIMRSERRFSWRKGRDVLDSLLSINGKSQEYKAVQEDLFEVSSEYLKGNTDLAFESRNGVSKLFTCTEEQFFEYVLPYRVRDRMLKDSWRTFYRKKNDSLRYKLLGESVPEAIKGFMGKTRRMGFNPVLRGVLDYWDYTSYEMSNAVNCDQATVYNLMILRSQGIPCAIDFVPSWANVNSWLEGGHSWNTIVTKDKSYPFDPFYSEDMFNLKELYNNKYWNRRFTFKLPKVYRETYSVRNDNVLKHKKVKLGNIPSAFRKYGYKDVSEEYFEASTLEFDVQGKLPSDTYYLYLCVYQKGGWRPVTLAEIEDDKVVFPKMGRGILYQLAYCKSSVIFPVGKPLFLNEQGKIRYFNLSGKGRERRIQVKRQHLGGPHEDKDLKYLAKTEIQISNDSLWRDYKVLAHVPDSMLNARYNQRCELVKKKYVRLTFRGDSLRLGELSLYRSGERIDLKACKVKSNCQSSNQDLRKVSDGEAYSEVCLGRATKDSVGYVVWELPKGVSFDSLRVDACVKTDLKNGLVYELVYLGAEHQWISLGGKKYEGDLLVYENVPEDEVLTLRWVDEKGRTQYGWIFEYRNGRQEWF</sequence>
<dbReference type="KEGG" id="fax:FUAX_29310"/>
<dbReference type="PANTHER" id="PTHR35532:SF5">
    <property type="entry name" value="CARBOHYDRATE-BINDING DOMAIN-CONTAINING PROTEIN"/>
    <property type="match status" value="1"/>
</dbReference>
<keyword evidence="2" id="KW-1185">Reference proteome</keyword>
<evidence type="ECO:0000313" key="1">
    <source>
        <dbReference type="EMBL" id="BDD10499.1"/>
    </source>
</evidence>
<evidence type="ECO:0000313" key="2">
    <source>
        <dbReference type="Proteomes" id="UP001348817"/>
    </source>
</evidence>
<reference evidence="1 2" key="1">
    <citation type="submission" date="2021-12" db="EMBL/GenBank/DDBJ databases">
        <title>Genome sequencing of bacteria with rrn-lacking chromosome and rrn-plasmid.</title>
        <authorList>
            <person name="Anda M."/>
            <person name="Iwasaki W."/>
        </authorList>
    </citation>
    <scope>NUCLEOTIDE SEQUENCE [LARGE SCALE GENOMIC DNA]</scope>
    <source>
        <strain evidence="1 2">DSM 100852</strain>
    </source>
</reference>
<protein>
    <recommendedName>
        <fullName evidence="3">Peptide-N(4)-(N-acetyl-beta-glucosaminyl)asparagine amidase</fullName>
    </recommendedName>
</protein>
<organism evidence="1 2">
    <name type="scientific">Fulvitalea axinellae</name>
    <dbReference type="NCBI Taxonomy" id="1182444"/>
    <lineage>
        <taxon>Bacteria</taxon>
        <taxon>Pseudomonadati</taxon>
        <taxon>Bacteroidota</taxon>
        <taxon>Cytophagia</taxon>
        <taxon>Cytophagales</taxon>
        <taxon>Persicobacteraceae</taxon>
        <taxon>Fulvitalea</taxon>
    </lineage>
</organism>
<gene>
    <name evidence="1" type="ORF">FUAX_29310</name>
</gene>
<dbReference type="AlphaFoldDB" id="A0AAU9CEB8"/>
<dbReference type="Proteomes" id="UP001348817">
    <property type="component" value="Chromosome"/>
</dbReference>
<name>A0AAU9CEB8_9BACT</name>
<proteinExistence type="predicted"/>
<accession>A0AAU9CEB8</accession>
<dbReference type="PANTHER" id="PTHR35532">
    <property type="entry name" value="SIMILAR TO POLYHYDROXYALKANOATE DEPOLYMERASE"/>
    <property type="match status" value="1"/>
</dbReference>
<evidence type="ECO:0008006" key="3">
    <source>
        <dbReference type="Google" id="ProtNLM"/>
    </source>
</evidence>